<organism evidence="2 3">
    <name type="scientific">Friedmanniomyces endolithicus</name>
    <dbReference type="NCBI Taxonomy" id="329885"/>
    <lineage>
        <taxon>Eukaryota</taxon>
        <taxon>Fungi</taxon>
        <taxon>Dikarya</taxon>
        <taxon>Ascomycota</taxon>
        <taxon>Pezizomycotina</taxon>
        <taxon>Dothideomycetes</taxon>
        <taxon>Dothideomycetidae</taxon>
        <taxon>Mycosphaerellales</taxon>
        <taxon>Teratosphaeriaceae</taxon>
        <taxon>Friedmanniomyces</taxon>
    </lineage>
</organism>
<dbReference type="Pfam" id="PF01738">
    <property type="entry name" value="DLH"/>
    <property type="match status" value="1"/>
</dbReference>
<dbReference type="PANTHER" id="PTHR17630:SF105">
    <property type="entry name" value="DIENELACTONE HYDROLASE FAMILY PROTEIN (AFU_ORTHOLOGUE AFUA_4G08790)"/>
    <property type="match status" value="1"/>
</dbReference>
<dbReference type="InterPro" id="IPR002925">
    <property type="entry name" value="Dienelactn_hydro"/>
</dbReference>
<evidence type="ECO:0000259" key="1">
    <source>
        <dbReference type="Pfam" id="PF01738"/>
    </source>
</evidence>
<gene>
    <name evidence="2" type="ORF">LTR82_011495</name>
</gene>
<dbReference type="Gene3D" id="3.40.50.1820">
    <property type="entry name" value="alpha/beta hydrolase"/>
    <property type="match status" value="1"/>
</dbReference>
<sequence length="288" mass="31818">MSLKPCCATGALHSGTTTGRTEKVHGLECYVADAPSGNPEGIIVIIPDAFGIALPNNKILADEYAKKANAQVFLPDFMDGFVLKPDVMVSMKALSATGWWNQLYKVGHVLYLLQWFPLALFNLRDAKTRPRIFPFFQALKENEASDLPVATAGFCWGAKYVTELCWDQTKTKDGKRVVECGFVAHPSGLKYPGDIEMVVLPYSCAAAEHDMQMSAEQAKQTKDVLTAKTAKTKDHGVEHEFVMYDGAHHGFAVRADEDEKVEAEQGKKAEAQAVDWFKRWFANPSPSV</sequence>
<name>A0AAN6FFG3_9PEZI</name>
<proteinExistence type="predicted"/>
<dbReference type="AlphaFoldDB" id="A0AAN6FFG3"/>
<dbReference type="SUPFAM" id="SSF53474">
    <property type="entry name" value="alpha/beta-Hydrolases"/>
    <property type="match status" value="1"/>
</dbReference>
<dbReference type="PANTHER" id="PTHR17630">
    <property type="entry name" value="DIENELACTONE HYDROLASE"/>
    <property type="match status" value="1"/>
</dbReference>
<dbReference type="InterPro" id="IPR029058">
    <property type="entry name" value="AB_hydrolase_fold"/>
</dbReference>
<comment type="caution">
    <text evidence="2">The sequence shown here is derived from an EMBL/GenBank/DDBJ whole genome shotgun (WGS) entry which is preliminary data.</text>
</comment>
<accession>A0AAN6FFG3</accession>
<protein>
    <recommendedName>
        <fullName evidence="1">Dienelactone hydrolase domain-containing protein</fullName>
    </recommendedName>
</protein>
<evidence type="ECO:0000313" key="3">
    <source>
        <dbReference type="Proteomes" id="UP001168146"/>
    </source>
</evidence>
<reference evidence="2" key="1">
    <citation type="submission" date="2021-12" db="EMBL/GenBank/DDBJ databases">
        <title>Black yeast isolated from Biological Soil Crust.</title>
        <authorList>
            <person name="Kurbessoian T."/>
        </authorList>
    </citation>
    <scope>NUCLEOTIDE SEQUENCE</scope>
    <source>
        <strain evidence="2">CCFEE 5208</strain>
    </source>
</reference>
<dbReference type="Proteomes" id="UP001168146">
    <property type="component" value="Unassembled WGS sequence"/>
</dbReference>
<dbReference type="GO" id="GO:0016787">
    <property type="term" value="F:hydrolase activity"/>
    <property type="evidence" value="ECO:0007669"/>
    <property type="project" value="InterPro"/>
</dbReference>
<evidence type="ECO:0000313" key="2">
    <source>
        <dbReference type="EMBL" id="KAK0317457.1"/>
    </source>
</evidence>
<feature type="domain" description="Dienelactone hydrolase" evidence="1">
    <location>
        <begin position="35"/>
        <end position="279"/>
    </location>
</feature>
<dbReference type="EMBL" id="JASUXU010000043">
    <property type="protein sequence ID" value="KAK0317457.1"/>
    <property type="molecule type" value="Genomic_DNA"/>
</dbReference>